<comment type="caution">
    <text evidence="1">The sequence shown here is derived from an EMBL/GenBank/DDBJ whole genome shotgun (WGS) entry which is preliminary data.</text>
</comment>
<dbReference type="EMBL" id="JAFCLK010000008">
    <property type="protein sequence ID" value="MBR1136115.1"/>
    <property type="molecule type" value="Genomic_DNA"/>
</dbReference>
<gene>
    <name evidence="1" type="ORF">JQ619_10085</name>
</gene>
<dbReference type="Proteomes" id="UP001314635">
    <property type="component" value="Unassembled WGS sequence"/>
</dbReference>
<evidence type="ECO:0000313" key="1">
    <source>
        <dbReference type="EMBL" id="MBR1136115.1"/>
    </source>
</evidence>
<dbReference type="RefSeq" id="WP_148221472.1">
    <property type="nucleotide sequence ID" value="NZ_JABFDP010000009.1"/>
</dbReference>
<keyword evidence="2" id="KW-1185">Reference proteome</keyword>
<name>A0ABS5G475_9BRAD</name>
<evidence type="ECO:0000313" key="2">
    <source>
        <dbReference type="Proteomes" id="UP001314635"/>
    </source>
</evidence>
<protein>
    <submittedName>
        <fullName evidence="1">Uncharacterized protein</fullName>
    </submittedName>
</protein>
<organism evidence="1 2">
    <name type="scientific">Bradyrhizobium denitrificans</name>
    <dbReference type="NCBI Taxonomy" id="2734912"/>
    <lineage>
        <taxon>Bacteria</taxon>
        <taxon>Pseudomonadati</taxon>
        <taxon>Pseudomonadota</taxon>
        <taxon>Alphaproteobacteria</taxon>
        <taxon>Hyphomicrobiales</taxon>
        <taxon>Nitrobacteraceae</taxon>
        <taxon>Bradyrhizobium</taxon>
    </lineage>
</organism>
<proteinExistence type="predicted"/>
<sequence>MSAIGLEQPDSANAAYDNTTPAAMACVRVVQLRPNHLKPSPHSRHKPANRNAAHFAAAQPIVTPNVTGLNKNLGYERNGSETPDFFATQHAIIELTANSRIVDLAR</sequence>
<accession>A0ABS5G475</accession>
<reference evidence="2" key="1">
    <citation type="journal article" date="2021" name="ISME J.">
        <title>Evolutionary origin and ecological implication of a unique nif island in free-living Bradyrhizobium lineages.</title>
        <authorList>
            <person name="Tao J."/>
        </authorList>
    </citation>
    <scope>NUCLEOTIDE SEQUENCE [LARGE SCALE GENOMIC DNA]</scope>
    <source>
        <strain evidence="2">SZCCT0094</strain>
    </source>
</reference>